<evidence type="ECO:0000259" key="7">
    <source>
        <dbReference type="Pfam" id="PF00892"/>
    </source>
</evidence>
<feature type="domain" description="EamA" evidence="7">
    <location>
        <begin position="163"/>
        <end position="298"/>
    </location>
</feature>
<gene>
    <name evidence="8" type="ORF">HB662_25915</name>
</gene>
<comment type="caution">
    <text evidence="8">The sequence shown here is derived from an EMBL/GenBank/DDBJ whole genome shotgun (WGS) entry which is preliminary data.</text>
</comment>
<keyword evidence="4 6" id="KW-1133">Transmembrane helix</keyword>
<dbReference type="InterPro" id="IPR050638">
    <property type="entry name" value="AA-Vitamin_Transporters"/>
</dbReference>
<dbReference type="Pfam" id="PF00892">
    <property type="entry name" value="EamA"/>
    <property type="match status" value="2"/>
</dbReference>
<sequence>MTQAAAGLARKPALDPRGLALLLVTVVGWGLNWPAMKLLLAELPPFSMRLACAAIGISMLFGIARWKGESLAVPRVLWPRLVLASLLNVTAWMGLAAFSLLWLAAGEATIVCYTMPVWASIFAWIILGDPPSRMRLAALALGLGGLLVLVLGSGVDLGLAKLPGVAVALSAAVLFSLGTVVTKRWPMALPPTASAAWQLTLGCVPLLFGALAVERPDFGALSASSWAVMLYGGIGPLGLCYLAWFAALRRLPAEAAASGTLLTPVIGVAAAALFLGETLGVREVVALSMTIGGVVLAIRG</sequence>
<evidence type="ECO:0000256" key="1">
    <source>
        <dbReference type="ARBA" id="ARBA00004651"/>
    </source>
</evidence>
<dbReference type="PANTHER" id="PTHR32322:SF18">
    <property type="entry name" value="S-ADENOSYLMETHIONINE_S-ADENOSYLHOMOCYSTEINE TRANSPORTER"/>
    <property type="match status" value="1"/>
</dbReference>
<keyword evidence="3 6" id="KW-0812">Transmembrane</keyword>
<dbReference type="EMBL" id="JAAVTX010000008">
    <property type="protein sequence ID" value="NKE48240.1"/>
    <property type="molecule type" value="Genomic_DNA"/>
</dbReference>
<evidence type="ECO:0000256" key="3">
    <source>
        <dbReference type="ARBA" id="ARBA00022692"/>
    </source>
</evidence>
<proteinExistence type="predicted"/>
<keyword evidence="9" id="KW-1185">Reference proteome</keyword>
<name>A0ABX1F7E6_9PROT</name>
<feature type="transmembrane region" description="Helical" evidence="6">
    <location>
        <begin position="20"/>
        <end position="40"/>
    </location>
</feature>
<accession>A0ABX1F7E6</accession>
<reference evidence="8 9" key="1">
    <citation type="submission" date="2020-03" db="EMBL/GenBank/DDBJ databases">
        <title>Roseomonas selenitidurans sp. nov. isolated from soil.</title>
        <authorList>
            <person name="Liu H."/>
        </authorList>
    </citation>
    <scope>NUCLEOTIDE SEQUENCE [LARGE SCALE GENOMIC DNA]</scope>
    <source>
        <strain evidence="8 9">JCM 15073</strain>
    </source>
</reference>
<evidence type="ECO:0000256" key="5">
    <source>
        <dbReference type="ARBA" id="ARBA00023136"/>
    </source>
</evidence>
<dbReference type="Proteomes" id="UP000765160">
    <property type="component" value="Unassembled WGS sequence"/>
</dbReference>
<protein>
    <submittedName>
        <fullName evidence="8">DMT family transporter</fullName>
    </submittedName>
</protein>
<feature type="transmembrane region" description="Helical" evidence="6">
    <location>
        <begin position="108"/>
        <end position="127"/>
    </location>
</feature>
<keyword evidence="2" id="KW-1003">Cell membrane</keyword>
<feature type="transmembrane region" description="Helical" evidence="6">
    <location>
        <begin position="281"/>
        <end position="298"/>
    </location>
</feature>
<evidence type="ECO:0000256" key="4">
    <source>
        <dbReference type="ARBA" id="ARBA00022989"/>
    </source>
</evidence>
<feature type="transmembrane region" description="Helical" evidence="6">
    <location>
        <begin position="46"/>
        <end position="66"/>
    </location>
</feature>
<evidence type="ECO:0000313" key="9">
    <source>
        <dbReference type="Proteomes" id="UP000765160"/>
    </source>
</evidence>
<dbReference type="InterPro" id="IPR000620">
    <property type="entry name" value="EamA_dom"/>
</dbReference>
<feature type="transmembrane region" description="Helical" evidence="6">
    <location>
        <begin position="255"/>
        <end position="275"/>
    </location>
</feature>
<dbReference type="InterPro" id="IPR037185">
    <property type="entry name" value="EmrE-like"/>
</dbReference>
<evidence type="ECO:0000256" key="6">
    <source>
        <dbReference type="SAM" id="Phobius"/>
    </source>
</evidence>
<feature type="transmembrane region" description="Helical" evidence="6">
    <location>
        <begin position="136"/>
        <end position="155"/>
    </location>
</feature>
<feature type="transmembrane region" description="Helical" evidence="6">
    <location>
        <begin position="161"/>
        <end position="182"/>
    </location>
</feature>
<evidence type="ECO:0000256" key="2">
    <source>
        <dbReference type="ARBA" id="ARBA00022475"/>
    </source>
</evidence>
<feature type="transmembrane region" description="Helical" evidence="6">
    <location>
        <begin position="78"/>
        <end position="102"/>
    </location>
</feature>
<dbReference type="SUPFAM" id="SSF103481">
    <property type="entry name" value="Multidrug resistance efflux transporter EmrE"/>
    <property type="match status" value="2"/>
</dbReference>
<feature type="transmembrane region" description="Helical" evidence="6">
    <location>
        <begin position="194"/>
        <end position="213"/>
    </location>
</feature>
<evidence type="ECO:0000313" key="8">
    <source>
        <dbReference type="EMBL" id="NKE48240.1"/>
    </source>
</evidence>
<feature type="transmembrane region" description="Helical" evidence="6">
    <location>
        <begin position="225"/>
        <end position="248"/>
    </location>
</feature>
<organism evidence="8 9">
    <name type="scientific">Falsiroseomonas frigidaquae</name>
    <dbReference type="NCBI Taxonomy" id="487318"/>
    <lineage>
        <taxon>Bacteria</taxon>
        <taxon>Pseudomonadati</taxon>
        <taxon>Pseudomonadota</taxon>
        <taxon>Alphaproteobacteria</taxon>
        <taxon>Acetobacterales</taxon>
        <taxon>Roseomonadaceae</taxon>
        <taxon>Falsiroseomonas</taxon>
    </lineage>
</organism>
<dbReference type="PANTHER" id="PTHR32322">
    <property type="entry name" value="INNER MEMBRANE TRANSPORTER"/>
    <property type="match status" value="1"/>
</dbReference>
<comment type="subcellular location">
    <subcellularLocation>
        <location evidence="1">Cell membrane</location>
        <topology evidence="1">Multi-pass membrane protein</topology>
    </subcellularLocation>
</comment>
<keyword evidence="5 6" id="KW-0472">Membrane</keyword>
<feature type="domain" description="EamA" evidence="7">
    <location>
        <begin position="17"/>
        <end position="150"/>
    </location>
</feature>